<evidence type="ECO:0000256" key="3">
    <source>
        <dbReference type="ARBA" id="ARBA00023015"/>
    </source>
</evidence>
<dbReference type="Proteomes" id="UP000694866">
    <property type="component" value="Unplaced"/>
</dbReference>
<dbReference type="GO" id="GO:0000977">
    <property type="term" value="F:RNA polymerase II transcription regulatory region sequence-specific DNA binding"/>
    <property type="evidence" value="ECO:0007669"/>
    <property type="project" value="TreeGrafter"/>
</dbReference>
<protein>
    <submittedName>
        <fullName evidence="10">Hypoxia-inducible factor 1-alpha-like</fullName>
    </submittedName>
</protein>
<keyword evidence="4" id="KW-0238">DNA-binding</keyword>
<dbReference type="GO" id="GO:0005667">
    <property type="term" value="C:transcription regulator complex"/>
    <property type="evidence" value="ECO:0007669"/>
    <property type="project" value="InterPro"/>
</dbReference>
<keyword evidence="2" id="KW-0677">Repeat</keyword>
<feature type="region of interest" description="Disordered" evidence="7">
    <location>
        <begin position="357"/>
        <end position="377"/>
    </location>
</feature>
<keyword evidence="3" id="KW-0805">Transcription regulation</keyword>
<dbReference type="GO" id="GO:0071456">
    <property type="term" value="P:cellular response to hypoxia"/>
    <property type="evidence" value="ECO:0007669"/>
    <property type="project" value="TreeGrafter"/>
</dbReference>
<dbReference type="OrthoDB" id="6021714at2759"/>
<organism evidence="9 10">
    <name type="scientific">Fopius arisanus</name>
    <dbReference type="NCBI Taxonomy" id="64838"/>
    <lineage>
        <taxon>Eukaryota</taxon>
        <taxon>Metazoa</taxon>
        <taxon>Ecdysozoa</taxon>
        <taxon>Arthropoda</taxon>
        <taxon>Hexapoda</taxon>
        <taxon>Insecta</taxon>
        <taxon>Pterygota</taxon>
        <taxon>Neoptera</taxon>
        <taxon>Endopterygota</taxon>
        <taxon>Hymenoptera</taxon>
        <taxon>Apocrita</taxon>
        <taxon>Ichneumonoidea</taxon>
        <taxon>Braconidae</taxon>
        <taxon>Opiinae</taxon>
        <taxon>Fopius</taxon>
    </lineage>
</organism>
<feature type="domain" description="PAS" evidence="8">
    <location>
        <begin position="233"/>
        <end position="294"/>
    </location>
</feature>
<evidence type="ECO:0000256" key="1">
    <source>
        <dbReference type="ARBA" id="ARBA00004123"/>
    </source>
</evidence>
<evidence type="ECO:0000256" key="6">
    <source>
        <dbReference type="ARBA" id="ARBA00023242"/>
    </source>
</evidence>
<dbReference type="CDD" id="cd00130">
    <property type="entry name" value="PAS"/>
    <property type="match status" value="1"/>
</dbReference>
<dbReference type="SMART" id="SM00091">
    <property type="entry name" value="PAS"/>
    <property type="match status" value="1"/>
</dbReference>
<dbReference type="AlphaFoldDB" id="A0A9R1U428"/>
<evidence type="ECO:0000313" key="9">
    <source>
        <dbReference type="Proteomes" id="UP000694866"/>
    </source>
</evidence>
<dbReference type="PANTHER" id="PTHR23043">
    <property type="entry name" value="HYPOXIA-INDUCIBLE FACTOR 1 ALPHA"/>
    <property type="match status" value="1"/>
</dbReference>
<keyword evidence="9" id="KW-1185">Reference proteome</keyword>
<dbReference type="GO" id="GO:0005737">
    <property type="term" value="C:cytoplasm"/>
    <property type="evidence" value="ECO:0007669"/>
    <property type="project" value="InterPro"/>
</dbReference>
<dbReference type="SUPFAM" id="SSF55785">
    <property type="entry name" value="PYP-like sensor domain (PAS domain)"/>
    <property type="match status" value="1"/>
</dbReference>
<proteinExistence type="predicted"/>
<dbReference type="InterPro" id="IPR013767">
    <property type="entry name" value="PAS_fold"/>
</dbReference>
<dbReference type="InterPro" id="IPR035965">
    <property type="entry name" value="PAS-like_dom_sf"/>
</dbReference>
<dbReference type="GO" id="GO:0045944">
    <property type="term" value="P:positive regulation of transcription by RNA polymerase II"/>
    <property type="evidence" value="ECO:0007669"/>
    <property type="project" value="UniProtKB-ARBA"/>
</dbReference>
<dbReference type="GO" id="GO:0000981">
    <property type="term" value="F:DNA-binding transcription factor activity, RNA polymerase II-specific"/>
    <property type="evidence" value="ECO:0007669"/>
    <property type="project" value="TreeGrafter"/>
</dbReference>
<keyword evidence="6" id="KW-0539">Nucleus</keyword>
<sequence>MTLMKTITSQIVQDQYPSWEESRVVNTPGTHGTPCAFNSNLHRSIDVEDLASVFGNTVKNNSHPKIQHSRHHRVFRPNQISRSPAYQRVQPERFNCSSDCYEFSSIYDNYNCNGNFSGGIQQSFGIPCTEAQWLACPVNDCPAFQDRAGQGLGWNWNLTSAYPSLCLDGSECRAYQTDYRSCPLVNDERQCLEDYFVMRLAIAYLKARSVVDGLAEPLTKAEKFSEMDTMCQEALDGFMLVLSNNGDMVYLSENVSDYLGIPQMDMMGQSVFEYGHPCDHDEIRQCLSMTAEDVEEKRSCNFFLRLKCTLTTKGRKVNLKSASYKVIHCIGHPMVSRQTVSDATEDSDVSIREFSVCGSSGSSGSGTEDSQDCSDKGSVRLSSGISLVVVGCPIPHPSNIEVPLGRHTFLSKHNLNMKFTYADDR</sequence>
<dbReference type="GO" id="GO:0005634">
    <property type="term" value="C:nucleus"/>
    <property type="evidence" value="ECO:0007669"/>
    <property type="project" value="UniProtKB-SubCell"/>
</dbReference>
<comment type="subcellular location">
    <subcellularLocation>
        <location evidence="1">Nucleus</location>
    </subcellularLocation>
</comment>
<dbReference type="InterPro" id="IPR001067">
    <property type="entry name" value="Nuc_translocat"/>
</dbReference>
<dbReference type="Pfam" id="PF00989">
    <property type="entry name" value="PAS"/>
    <property type="match status" value="1"/>
</dbReference>
<dbReference type="InterPro" id="IPR000014">
    <property type="entry name" value="PAS"/>
</dbReference>
<evidence type="ECO:0000313" key="10">
    <source>
        <dbReference type="RefSeq" id="XP_011306728.1"/>
    </source>
</evidence>
<dbReference type="GeneID" id="105268670"/>
<dbReference type="PRINTS" id="PR00785">
    <property type="entry name" value="NCTRNSLOCATR"/>
</dbReference>
<accession>A0A9R1U428</accession>
<gene>
    <name evidence="10" type="primary">LOC105268670</name>
</gene>
<dbReference type="Gene3D" id="3.30.450.20">
    <property type="entry name" value="PAS domain"/>
    <property type="match status" value="1"/>
</dbReference>
<evidence type="ECO:0000256" key="5">
    <source>
        <dbReference type="ARBA" id="ARBA00023163"/>
    </source>
</evidence>
<dbReference type="KEGG" id="fas:105268670"/>
<evidence type="ECO:0000259" key="8">
    <source>
        <dbReference type="PROSITE" id="PS50112"/>
    </source>
</evidence>
<evidence type="ECO:0000256" key="7">
    <source>
        <dbReference type="SAM" id="MobiDB-lite"/>
    </source>
</evidence>
<dbReference type="PANTHER" id="PTHR23043:SF17">
    <property type="entry name" value="PROTEIN SIMILAR"/>
    <property type="match status" value="1"/>
</dbReference>
<evidence type="ECO:0000256" key="2">
    <source>
        <dbReference type="ARBA" id="ARBA00022737"/>
    </source>
</evidence>
<keyword evidence="5" id="KW-0804">Transcription</keyword>
<name>A0A9R1U428_9HYME</name>
<evidence type="ECO:0000256" key="4">
    <source>
        <dbReference type="ARBA" id="ARBA00023125"/>
    </source>
</evidence>
<reference evidence="10" key="1">
    <citation type="submission" date="2025-08" db="UniProtKB">
        <authorList>
            <consortium name="RefSeq"/>
        </authorList>
    </citation>
    <scope>IDENTIFICATION</scope>
    <source>
        <strain evidence="10">USDA-PBARC FA_bdor</strain>
        <tissue evidence="10">Whole organism</tissue>
    </source>
</reference>
<dbReference type="PROSITE" id="PS50112">
    <property type="entry name" value="PAS"/>
    <property type="match status" value="1"/>
</dbReference>
<dbReference type="RefSeq" id="XP_011306728.1">
    <property type="nucleotide sequence ID" value="XM_011308426.1"/>
</dbReference>